<dbReference type="STRING" id="41688.A0A2N3N158"/>
<organism evidence="3 4">
    <name type="scientific">Lomentospora prolificans</name>
    <dbReference type="NCBI Taxonomy" id="41688"/>
    <lineage>
        <taxon>Eukaryota</taxon>
        <taxon>Fungi</taxon>
        <taxon>Dikarya</taxon>
        <taxon>Ascomycota</taxon>
        <taxon>Pezizomycotina</taxon>
        <taxon>Sordariomycetes</taxon>
        <taxon>Hypocreomycetidae</taxon>
        <taxon>Microascales</taxon>
        <taxon>Microascaceae</taxon>
        <taxon>Lomentospora</taxon>
    </lineage>
</organism>
<dbReference type="GO" id="GO:0005737">
    <property type="term" value="C:cytoplasm"/>
    <property type="evidence" value="ECO:0007669"/>
    <property type="project" value="TreeGrafter"/>
</dbReference>
<sequence>MHQLDPPAHLLKHAQGQTVIITGSARGIGAATAAVFNKYGANVVIADLPHLGDEAKALIKSLEHPESSTFIPTSVTEWRQMVHLFEETINKFGRVDIVVANAGIMESKPVLDMEFDQDGKPLESTESLKVLDVNLKGTFNTLRLGLYYLSKNPLSSCGFRGSVTLVASKHGVIGLLRSSQLKASSLQVRVNAIAPCYTPTHMTSGFGNSISEAGIEINTLENVSVAIAHASLDEERQGTCCLVAGKYLRELENTRKSVMGDWLGQDLTDMLGQFGQFLENTGGYRLPPSL</sequence>
<dbReference type="InterPro" id="IPR002347">
    <property type="entry name" value="SDR_fam"/>
</dbReference>
<protein>
    <submittedName>
        <fullName evidence="3">Uncharacterized protein</fullName>
    </submittedName>
</protein>
<evidence type="ECO:0000256" key="1">
    <source>
        <dbReference type="ARBA" id="ARBA00006484"/>
    </source>
</evidence>
<dbReference type="Proteomes" id="UP000233524">
    <property type="component" value="Unassembled WGS sequence"/>
</dbReference>
<evidence type="ECO:0000313" key="4">
    <source>
        <dbReference type="Proteomes" id="UP000233524"/>
    </source>
</evidence>
<dbReference type="PANTHER" id="PTHR44229">
    <property type="entry name" value="15-HYDROXYPROSTAGLANDIN DEHYDROGENASE [NAD(+)]"/>
    <property type="match status" value="1"/>
</dbReference>
<evidence type="ECO:0000313" key="3">
    <source>
        <dbReference type="EMBL" id="PKS06159.1"/>
    </source>
</evidence>
<reference evidence="3 4" key="1">
    <citation type="journal article" date="2017" name="G3 (Bethesda)">
        <title>First Draft Genome Sequence of the Pathogenic Fungus Lomentospora prolificans (Formerly Scedosporium prolificans).</title>
        <authorList>
            <person name="Luo R."/>
            <person name="Zimin A."/>
            <person name="Workman R."/>
            <person name="Fan Y."/>
            <person name="Pertea G."/>
            <person name="Grossman N."/>
            <person name="Wear M.P."/>
            <person name="Jia B."/>
            <person name="Miller H."/>
            <person name="Casadevall A."/>
            <person name="Timp W."/>
            <person name="Zhang S.X."/>
            <person name="Salzberg S.L."/>
        </authorList>
    </citation>
    <scope>NUCLEOTIDE SEQUENCE [LARGE SCALE GENOMIC DNA]</scope>
    <source>
        <strain evidence="3 4">JHH-5317</strain>
    </source>
</reference>
<keyword evidence="4" id="KW-1185">Reference proteome</keyword>
<dbReference type="InterPro" id="IPR036291">
    <property type="entry name" value="NAD(P)-bd_dom_sf"/>
</dbReference>
<dbReference type="SUPFAM" id="SSF51735">
    <property type="entry name" value="NAD(P)-binding Rossmann-fold domains"/>
    <property type="match status" value="1"/>
</dbReference>
<proteinExistence type="inferred from homology"/>
<dbReference type="PANTHER" id="PTHR44229:SF4">
    <property type="entry name" value="15-HYDROXYPROSTAGLANDIN DEHYDROGENASE [NAD(+)]"/>
    <property type="match status" value="1"/>
</dbReference>
<accession>A0A2N3N158</accession>
<evidence type="ECO:0000256" key="2">
    <source>
        <dbReference type="ARBA" id="ARBA00023002"/>
    </source>
</evidence>
<name>A0A2N3N158_9PEZI</name>
<dbReference type="Pfam" id="PF00106">
    <property type="entry name" value="adh_short"/>
    <property type="match status" value="1"/>
</dbReference>
<keyword evidence="2" id="KW-0560">Oxidoreductase</keyword>
<dbReference type="InParanoid" id="A0A2N3N158"/>
<dbReference type="GO" id="GO:0016616">
    <property type="term" value="F:oxidoreductase activity, acting on the CH-OH group of donors, NAD or NADP as acceptor"/>
    <property type="evidence" value="ECO:0007669"/>
    <property type="project" value="TreeGrafter"/>
</dbReference>
<dbReference type="Gene3D" id="3.40.50.720">
    <property type="entry name" value="NAD(P)-binding Rossmann-like Domain"/>
    <property type="match status" value="1"/>
</dbReference>
<dbReference type="AlphaFoldDB" id="A0A2N3N158"/>
<comment type="similarity">
    <text evidence="1">Belongs to the short-chain dehydrogenases/reductases (SDR) family.</text>
</comment>
<gene>
    <name evidence="3" type="ORF">jhhlp_007476</name>
</gene>
<dbReference type="OrthoDB" id="37659at2759"/>
<comment type="caution">
    <text evidence="3">The sequence shown here is derived from an EMBL/GenBank/DDBJ whole genome shotgun (WGS) entry which is preliminary data.</text>
</comment>
<dbReference type="EMBL" id="NLAX01001036">
    <property type="protein sequence ID" value="PKS06159.1"/>
    <property type="molecule type" value="Genomic_DNA"/>
</dbReference>
<dbReference type="PRINTS" id="PR00081">
    <property type="entry name" value="GDHRDH"/>
</dbReference>
<dbReference type="VEuPathDB" id="FungiDB:jhhlp_007476"/>